<proteinExistence type="predicted"/>
<gene>
    <name evidence="4" type="ORF">C1645_858515</name>
</gene>
<evidence type="ECO:0000256" key="2">
    <source>
        <dbReference type="SAM" id="Coils"/>
    </source>
</evidence>
<sequence length="1481" mass="176693">MSFYEKIPNIKDAINLLKSKDDNEKIGYVKDDETIKEEDYRIAICQDGKFAVTFDTGNLRIKVLENTDHRKLRTLDDKRKVESDKSDKIDKIDKTIAYFKINDDFTINKFYKNDFIPTLFSETQKLNVISDNVGDSLDSSNVITIVNNESTSKKDQTNHTFRWSFDISNMHKRNNNYFILVAISHIDVDEDMKDTKNNSNKDYYCKREYLIKKKFTPNKEENHETNVPVLPEESEKNNETKKGIAVYRLELKKEKENYDLVDVTCYSSNNISGICDFIEILDVDESESQRRFIILNFHGIYNFEFNYHFDLFNLNEKFDYPIRIRRELDNWYTDTNDDCMKRLLSGIYDKYFLVTQYKNDVQSLEVYDLAKMELETSAKKVENKDIFVKQYNYDTFSVSRLQFCFTRGNNFIRLYYMENGLQVASKRFNEIKSIYLLEFFDSDEKLLIIGRGLTEGNKGLKFIIWDLYNTGKVESISLDYFPNIEYLGTRLARTSGNILRVDNKGIVTSVLREVENKLSEQKKQKQKEKEEKKSELNKTVTIKNEYPDIRHTLYSVNQTFEPIVIEKEPWVLGDYERNSYCLYQNKKGTETETLQLIVGRSTVQIWHQINDENNQKEYLPNKGEPFLEYIWTNRIPINQEREETKLRIEKFEFGIDDGQDDRLNDFSLKIYWYIRKEKKENGAKKKLNTKEEKELIKKENDEIDKLENGNLESGEFVEKRRKIIKRKDIIEKFHAIRHACKALEHINKRYKSKYLVDNYIKVHQKIKLLIFLSNYCNKYEEMVTYIKHIVWRFAKHDPENFTLLDVRYNVMKSLIIGDCDHLIKYILFGVEEDIENKDICKEKESKEKGKKEKRQKEFETRHIPRNKIWPDEKFIKDDDLDFERKNNELEDNEKIVPSNNMELAIYHCKGRELKDTIIVAYLLEYYSRHATDCADDYARKLFFKECFADQGHFSAQDPDDIIPKVYQSRRNHDIKFRAFRPITELKSNKYIKWYDRIWHLFKSFNNNISKYFEDFDNDLGKSPLALRVVPLPGFTIDNIPREKVEYDFKKFLLNIFLFIFIPRGYKIGRGDRKLLSPFSRVVLYENNDDIYDNPATEAVIDFRWQEAKNFFFFLFFRFLVFAVSFVLVSWAYLNHVMSMMHKNYFQFSDGFGSVNAVDTGLLVGISFSIFILWIELIFYLRLIPNIGIYIYYIVIIFKTIFPFFLFMLIVILAFAHTMFVLLRDPKNIKTKNSTLSGFATNALTKETLNIELTSNFDPKSSDNPFSSFLTAIEAVYFWISGNWVQKDEFDFWAIDVFTLIASIFLVVILQNMLIAFMSGVYERAETKGRQTLLRYRANYIADYEALHHIHFWRPEPEPKHIYYFGQSKNFEEWYKSRKYDRGAIYKDFEEKSTFTRRIFKQEDYDKVSVWKYDDNIKANIKAEVQKIKIMKNDMNNSIEYLIKKLNDLKNEENKNDIDKKIEEIKETKELYDTKNFDNIKF</sequence>
<organism evidence="4 5">
    <name type="scientific">Glomus cerebriforme</name>
    <dbReference type="NCBI Taxonomy" id="658196"/>
    <lineage>
        <taxon>Eukaryota</taxon>
        <taxon>Fungi</taxon>
        <taxon>Fungi incertae sedis</taxon>
        <taxon>Mucoromycota</taxon>
        <taxon>Glomeromycotina</taxon>
        <taxon>Glomeromycetes</taxon>
        <taxon>Glomerales</taxon>
        <taxon>Glomeraceae</taxon>
        <taxon>Glomus</taxon>
    </lineage>
</organism>
<dbReference type="Proteomes" id="UP000265703">
    <property type="component" value="Unassembled WGS sequence"/>
</dbReference>
<dbReference type="OrthoDB" id="2368941at2759"/>
<feature type="coiled-coil region" evidence="2">
    <location>
        <begin position="1431"/>
        <end position="1470"/>
    </location>
</feature>
<evidence type="ECO:0008006" key="6">
    <source>
        <dbReference type="Google" id="ProtNLM"/>
    </source>
</evidence>
<keyword evidence="3" id="KW-1133">Transmembrane helix</keyword>
<evidence type="ECO:0000256" key="1">
    <source>
        <dbReference type="ARBA" id="ARBA00022737"/>
    </source>
</evidence>
<feature type="coiled-coil region" evidence="2">
    <location>
        <begin position="511"/>
        <end position="539"/>
    </location>
</feature>
<feature type="transmembrane region" description="Helical" evidence="3">
    <location>
        <begin position="1203"/>
        <end position="1222"/>
    </location>
</feature>
<dbReference type="GO" id="GO:0098703">
    <property type="term" value="P:calcium ion import across plasma membrane"/>
    <property type="evidence" value="ECO:0007669"/>
    <property type="project" value="TreeGrafter"/>
</dbReference>
<protein>
    <recommendedName>
        <fullName evidence="6">Ion transport domain-containing protein</fullName>
    </recommendedName>
</protein>
<feature type="transmembrane region" description="Helical" evidence="3">
    <location>
        <begin position="1048"/>
        <end position="1065"/>
    </location>
</feature>
<feature type="transmembrane region" description="Helical" evidence="3">
    <location>
        <begin position="1110"/>
        <end position="1133"/>
    </location>
</feature>
<keyword evidence="3" id="KW-0812">Transmembrane</keyword>
<dbReference type="PANTHER" id="PTHR10582">
    <property type="entry name" value="TRANSIENT RECEPTOR POTENTIAL ION CHANNEL PROTEIN"/>
    <property type="match status" value="1"/>
</dbReference>
<evidence type="ECO:0000256" key="3">
    <source>
        <dbReference type="SAM" id="Phobius"/>
    </source>
</evidence>
<feature type="transmembrane region" description="Helical" evidence="3">
    <location>
        <begin position="1265"/>
        <end position="1284"/>
    </location>
</feature>
<keyword evidence="2" id="KW-0175">Coiled coil</keyword>
<evidence type="ECO:0000313" key="4">
    <source>
        <dbReference type="EMBL" id="RIA84913.1"/>
    </source>
</evidence>
<keyword evidence="1" id="KW-0677">Repeat</keyword>
<comment type="caution">
    <text evidence="4">The sequence shown here is derived from an EMBL/GenBank/DDBJ whole genome shotgun (WGS) entry which is preliminary data.</text>
</comment>
<keyword evidence="5" id="KW-1185">Reference proteome</keyword>
<dbReference type="PANTHER" id="PTHR10582:SF2">
    <property type="entry name" value="INACTIVE"/>
    <property type="match status" value="1"/>
</dbReference>
<feature type="transmembrane region" description="Helical" evidence="3">
    <location>
        <begin position="1153"/>
        <end position="1173"/>
    </location>
</feature>
<name>A0A397SFA8_9GLOM</name>
<keyword evidence="3" id="KW-0472">Membrane</keyword>
<dbReference type="GO" id="GO:0005886">
    <property type="term" value="C:plasma membrane"/>
    <property type="evidence" value="ECO:0007669"/>
    <property type="project" value="TreeGrafter"/>
</dbReference>
<reference evidence="4 5" key="1">
    <citation type="submission" date="2018-06" db="EMBL/GenBank/DDBJ databases">
        <title>Comparative genomics reveals the genomic features of Rhizophagus irregularis, R. cerebriforme, R. diaphanum and Gigaspora rosea, and their symbiotic lifestyle signature.</title>
        <authorList>
            <person name="Morin E."/>
            <person name="San Clemente H."/>
            <person name="Chen E.C.H."/>
            <person name="De La Providencia I."/>
            <person name="Hainaut M."/>
            <person name="Kuo A."/>
            <person name="Kohler A."/>
            <person name="Murat C."/>
            <person name="Tang N."/>
            <person name="Roy S."/>
            <person name="Loubradou J."/>
            <person name="Henrissat B."/>
            <person name="Grigoriev I.V."/>
            <person name="Corradi N."/>
            <person name="Roux C."/>
            <person name="Martin F.M."/>
        </authorList>
    </citation>
    <scope>NUCLEOTIDE SEQUENCE [LARGE SCALE GENOMIC DNA]</scope>
    <source>
        <strain evidence="4 5">DAOM 227022</strain>
    </source>
</reference>
<feature type="transmembrane region" description="Helical" evidence="3">
    <location>
        <begin position="1296"/>
        <end position="1321"/>
    </location>
</feature>
<evidence type="ECO:0000313" key="5">
    <source>
        <dbReference type="Proteomes" id="UP000265703"/>
    </source>
</evidence>
<dbReference type="STRING" id="658196.A0A397SFA8"/>
<accession>A0A397SFA8</accession>
<dbReference type="GO" id="GO:0005216">
    <property type="term" value="F:monoatomic ion channel activity"/>
    <property type="evidence" value="ECO:0007669"/>
    <property type="project" value="InterPro"/>
</dbReference>
<dbReference type="EMBL" id="QKYT01000460">
    <property type="protein sequence ID" value="RIA84913.1"/>
    <property type="molecule type" value="Genomic_DNA"/>
</dbReference>
<dbReference type="InterPro" id="IPR024862">
    <property type="entry name" value="TRPV"/>
</dbReference>
<feature type="transmembrane region" description="Helical" evidence="3">
    <location>
        <begin position="1178"/>
        <end position="1197"/>
    </location>
</feature>